<sequence>MEGRRKRHAIGCGGDIVSNEAAPDLRSWLATLEAAGQLRHITARVDWDEEIGAITRANLSLGGPALLFENIVGHEDTRCTKFLTSAIGNRCQIRLMLGLPPGTSDGAVVRHLKDAFQQPVPPRIVQTGPVQENVVSGDDIDLWQFPAPKWHAADGGRYIDTFCGVVTEDKVTGRDNIGVYRGMVVDRDKIAKLLAPIQGWGGHLQQYRPEPMPVAIVYGWHDVLPFCAGSPFPKDVCEWDMMGALLGRPVDLVRCETVPLHVPASAEIVVEGYLDPDPATYLPEGPFAEYPGYLDGHAAPTPVLRVTRITHRNDPVLRGSLEGMRPGFLVEDSMINYARSAIAWNVLESAGVRGVTDVWMSQVSNGTNIVVQVHKAYRGHAQQVAAALWGTSGSIWFYKNVMVVEEDIDIHDPQALDWALAYRVNAGLGDISFYGPTLGSPLDPSTPPEKANMAKYGSGEWTRVLIDATRSWEFEPRPEWGGRHYPAINKLSPALEARIAARWDQLGIGIPYLTAGRRELLTMEQLSKRLPDV</sequence>
<dbReference type="PANTHER" id="PTHR30108">
    <property type="entry name" value="3-OCTAPRENYL-4-HYDROXYBENZOATE CARBOXY-LYASE-RELATED"/>
    <property type="match status" value="1"/>
</dbReference>
<dbReference type="PANTHER" id="PTHR30108:SF17">
    <property type="entry name" value="FERULIC ACID DECARBOXYLASE 1"/>
    <property type="match status" value="1"/>
</dbReference>
<dbReference type="GO" id="GO:0046281">
    <property type="term" value="P:cinnamic acid catabolic process"/>
    <property type="evidence" value="ECO:0007669"/>
    <property type="project" value="TreeGrafter"/>
</dbReference>
<evidence type="ECO:0000259" key="3">
    <source>
        <dbReference type="Pfam" id="PF20696"/>
    </source>
</evidence>
<dbReference type="Pfam" id="PF20695">
    <property type="entry name" value="UbiD_N"/>
    <property type="match status" value="1"/>
</dbReference>
<accession>A0A1A3BBL9</accession>
<organism evidence="4 5">
    <name type="scientific">Mycobacterium asiaticum</name>
    <dbReference type="NCBI Taxonomy" id="1790"/>
    <lineage>
        <taxon>Bacteria</taxon>
        <taxon>Bacillati</taxon>
        <taxon>Actinomycetota</taxon>
        <taxon>Actinomycetes</taxon>
        <taxon>Mycobacteriales</taxon>
        <taxon>Mycobacteriaceae</taxon>
        <taxon>Mycobacterium</taxon>
    </lineage>
</organism>
<dbReference type="AlphaFoldDB" id="A0A1A3BBL9"/>
<evidence type="ECO:0000313" key="4">
    <source>
        <dbReference type="EMBL" id="OBI72310.1"/>
    </source>
</evidence>
<dbReference type="eggNOG" id="COG0043">
    <property type="taxonomic scope" value="Bacteria"/>
</dbReference>
<proteinExistence type="predicted"/>
<evidence type="ECO:0000259" key="1">
    <source>
        <dbReference type="Pfam" id="PF01977"/>
    </source>
</evidence>
<dbReference type="InterPro" id="IPR048304">
    <property type="entry name" value="UbiD_Rift_dom"/>
</dbReference>
<dbReference type="GO" id="GO:0005737">
    <property type="term" value="C:cytoplasm"/>
    <property type="evidence" value="ECO:0007669"/>
    <property type="project" value="TreeGrafter"/>
</dbReference>
<dbReference type="Proteomes" id="UP000093795">
    <property type="component" value="Unassembled WGS sequence"/>
</dbReference>
<dbReference type="OrthoDB" id="9809841at2"/>
<dbReference type="InterPro" id="IPR049383">
    <property type="entry name" value="UbiD-like_N"/>
</dbReference>
<reference evidence="4 5" key="1">
    <citation type="submission" date="2016-06" db="EMBL/GenBank/DDBJ databases">
        <authorList>
            <person name="Kjaerup R.B."/>
            <person name="Dalgaard T.S."/>
            <person name="Juul-Madsen H.R."/>
        </authorList>
    </citation>
    <scope>NUCLEOTIDE SEQUENCE [LARGE SCALE GENOMIC DNA]</scope>
    <source>
        <strain evidence="4 5">1081914.2</strain>
    </source>
</reference>
<dbReference type="NCBIfam" id="TIGR00148">
    <property type="entry name" value="UbiD family decarboxylase"/>
    <property type="match status" value="1"/>
</dbReference>
<feature type="domain" description="3-octaprenyl-4-hydroxybenzoate carboxy-lyase-like C-terminal" evidence="3">
    <location>
        <begin position="334"/>
        <end position="468"/>
    </location>
</feature>
<evidence type="ECO:0000259" key="2">
    <source>
        <dbReference type="Pfam" id="PF20695"/>
    </source>
</evidence>
<dbReference type="EMBL" id="LZKQ01000337">
    <property type="protein sequence ID" value="OBI72310.1"/>
    <property type="molecule type" value="Genomic_DNA"/>
</dbReference>
<dbReference type="Pfam" id="PF01977">
    <property type="entry name" value="UbiD"/>
    <property type="match status" value="1"/>
</dbReference>
<feature type="domain" description="3-octaprenyl-4-hydroxybenzoate carboxy-lyase-like Rift-related" evidence="1">
    <location>
        <begin position="125"/>
        <end position="321"/>
    </location>
</feature>
<gene>
    <name evidence="4" type="ORF">A9X01_08420</name>
</gene>
<protein>
    <submittedName>
        <fullName evidence="4">Benzoate transporter</fullName>
    </submittedName>
</protein>
<dbReference type="Pfam" id="PF20696">
    <property type="entry name" value="UbiD_C"/>
    <property type="match status" value="1"/>
</dbReference>
<dbReference type="SUPFAM" id="SSF50475">
    <property type="entry name" value="FMN-binding split barrel"/>
    <property type="match status" value="1"/>
</dbReference>
<dbReference type="SUPFAM" id="SSF143968">
    <property type="entry name" value="UbiD C-terminal domain-like"/>
    <property type="match status" value="1"/>
</dbReference>
<evidence type="ECO:0000313" key="5">
    <source>
        <dbReference type="Proteomes" id="UP000093795"/>
    </source>
</evidence>
<dbReference type="InterPro" id="IPR002830">
    <property type="entry name" value="UbiD"/>
</dbReference>
<dbReference type="GO" id="GO:0016831">
    <property type="term" value="F:carboxy-lyase activity"/>
    <property type="evidence" value="ECO:0007669"/>
    <property type="project" value="InterPro"/>
</dbReference>
<dbReference type="GO" id="GO:0033494">
    <property type="term" value="P:ferulate metabolic process"/>
    <property type="evidence" value="ECO:0007669"/>
    <property type="project" value="TreeGrafter"/>
</dbReference>
<dbReference type="InterPro" id="IPR049381">
    <property type="entry name" value="UbiD-like_C"/>
</dbReference>
<dbReference type="STRING" id="1790.A5645_22455"/>
<name>A0A1A3BBL9_MYCAS</name>
<feature type="domain" description="3-octaprenyl-4-hydroxybenzoate carboxy-lyase-like N-terminal" evidence="2">
    <location>
        <begin position="29"/>
        <end position="103"/>
    </location>
</feature>
<comment type="caution">
    <text evidence="4">The sequence shown here is derived from an EMBL/GenBank/DDBJ whole genome shotgun (WGS) entry which is preliminary data.</text>
</comment>
<dbReference type="Gene3D" id="3.40.1670.10">
    <property type="entry name" value="UbiD C-terminal domain-like"/>
    <property type="match status" value="1"/>
</dbReference>